<accession>A0A6N4E7C3</accession>
<gene>
    <name evidence="1" type="ORF">C3L24_00505</name>
</gene>
<name>A0A6N4E7C3_9GAMM</name>
<comment type="caution">
    <text evidence="1">The sequence shown here is derived from an EMBL/GenBank/DDBJ whole genome shotgun (WGS) entry which is preliminary data.</text>
</comment>
<reference evidence="1 2" key="1">
    <citation type="submission" date="2018-01" db="EMBL/GenBank/DDBJ databases">
        <title>Novel co-symbiosis in the lucinid bivalve Phacoides pectinatus.</title>
        <authorList>
            <person name="Lim S.J."/>
            <person name="Davis B.G."/>
            <person name="Gill D.E."/>
            <person name="Engel A.S."/>
            <person name="Anderson L.C."/>
            <person name="Campbell B.J."/>
        </authorList>
    </citation>
    <scope>NUCLEOTIDE SEQUENCE [LARGE SCALE GENOMIC DNA]</scope>
    <source>
        <strain evidence="1">N3_P5</strain>
    </source>
</reference>
<dbReference type="EMBL" id="PQCO01000042">
    <property type="protein sequence ID" value="PUE05717.1"/>
    <property type="molecule type" value="Genomic_DNA"/>
</dbReference>
<protein>
    <submittedName>
        <fullName evidence="1">Uncharacterized protein</fullName>
    </submittedName>
</protein>
<proteinExistence type="predicted"/>
<evidence type="ECO:0000313" key="1">
    <source>
        <dbReference type="EMBL" id="PUE05717.1"/>
    </source>
</evidence>
<organism evidence="1 2">
    <name type="scientific">Candidatus Sedimenticola endophacoides</name>
    <dbReference type="NCBI Taxonomy" id="2548426"/>
    <lineage>
        <taxon>Bacteria</taxon>
        <taxon>Pseudomonadati</taxon>
        <taxon>Pseudomonadota</taxon>
        <taxon>Gammaproteobacteria</taxon>
        <taxon>Chromatiales</taxon>
        <taxon>Sedimenticolaceae</taxon>
        <taxon>Sedimenticola</taxon>
    </lineage>
</organism>
<evidence type="ECO:0000313" key="2">
    <source>
        <dbReference type="Proteomes" id="UP000250928"/>
    </source>
</evidence>
<dbReference type="Proteomes" id="UP000250928">
    <property type="component" value="Unassembled WGS sequence"/>
</dbReference>
<sequence length="76" mass="9001">MTKRIIIDLPEEFIELCEADGVEPKIVLRGFIADLAEIMNWARNPREDGYSSNGSDERRMAREYYERVGYPYWNKL</sequence>
<dbReference type="AlphaFoldDB" id="A0A6N4E7C3"/>